<dbReference type="Proteomes" id="UP000219452">
    <property type="component" value="Unassembled WGS sequence"/>
</dbReference>
<protein>
    <submittedName>
        <fullName evidence="1">Uncharacterized protein</fullName>
    </submittedName>
</protein>
<keyword evidence="2" id="KW-1185">Reference proteome</keyword>
<proteinExistence type="predicted"/>
<name>A0A286F794_9BACT</name>
<gene>
    <name evidence="1" type="ORF">SAMN06269250_0682</name>
</gene>
<reference evidence="2" key="1">
    <citation type="submission" date="2017-09" db="EMBL/GenBank/DDBJ databases">
        <authorList>
            <person name="Varghese N."/>
            <person name="Submissions S."/>
        </authorList>
    </citation>
    <scope>NUCLEOTIDE SEQUENCE [LARGE SCALE GENOMIC DNA]</scope>
    <source>
        <strain evidence="2">DSM 29961</strain>
    </source>
</reference>
<dbReference type="AlphaFoldDB" id="A0A286F794"/>
<dbReference type="EMBL" id="OCNH01000001">
    <property type="protein sequence ID" value="SOD78869.1"/>
    <property type="molecule type" value="Genomic_DNA"/>
</dbReference>
<sequence length="160" mass="17716">MDFRRPVPTAVSQTDPSAAPLAPFVKFTAQRFFFLGNKFKTSVGTQPGTTPWRLSSQARATHFTYNIWIYEPRPHVKVVAAHTYPTGEPLGRSTQSGCSWASRCRSAKSSCSWATSFLARTLPMYRLSTLTSWLPNGYSFALAACYPIQTVATIPELSLS</sequence>
<evidence type="ECO:0000313" key="1">
    <source>
        <dbReference type="EMBL" id="SOD78869.1"/>
    </source>
</evidence>
<evidence type="ECO:0000313" key="2">
    <source>
        <dbReference type="Proteomes" id="UP000219452"/>
    </source>
</evidence>
<organism evidence="1 2">
    <name type="scientific">Spirosoma fluviale</name>
    <dbReference type="NCBI Taxonomy" id="1597977"/>
    <lineage>
        <taxon>Bacteria</taxon>
        <taxon>Pseudomonadati</taxon>
        <taxon>Bacteroidota</taxon>
        <taxon>Cytophagia</taxon>
        <taxon>Cytophagales</taxon>
        <taxon>Cytophagaceae</taxon>
        <taxon>Spirosoma</taxon>
    </lineage>
</organism>
<accession>A0A286F794</accession>